<gene>
    <name evidence="5" type="ORF">Baya_15062</name>
</gene>
<feature type="repeat" description="ANK" evidence="3">
    <location>
        <begin position="269"/>
        <end position="301"/>
    </location>
</feature>
<keyword evidence="2 3" id="KW-0040">ANK repeat</keyword>
<feature type="repeat" description="ANK" evidence="3">
    <location>
        <begin position="119"/>
        <end position="151"/>
    </location>
</feature>
<feature type="repeat" description="ANK" evidence="3">
    <location>
        <begin position="218"/>
        <end position="250"/>
    </location>
</feature>
<proteinExistence type="predicted"/>
<keyword evidence="1" id="KW-0677">Repeat</keyword>
<reference evidence="5 6" key="1">
    <citation type="journal article" date="2019" name="Genome Biol. Evol.">
        <title>Whole-Genome Sequencing of the Giant Devil Catfish, Bagarius yarrelli.</title>
        <authorList>
            <person name="Jiang W."/>
            <person name="Lv Y."/>
            <person name="Cheng L."/>
            <person name="Yang K."/>
            <person name="Chao B."/>
            <person name="Wang X."/>
            <person name="Li Y."/>
            <person name="Pan X."/>
            <person name="You X."/>
            <person name="Zhang Y."/>
            <person name="Yang J."/>
            <person name="Li J."/>
            <person name="Zhang X."/>
            <person name="Liu S."/>
            <person name="Sun C."/>
            <person name="Yang J."/>
            <person name="Shi Q."/>
        </authorList>
    </citation>
    <scope>NUCLEOTIDE SEQUENCE [LARGE SCALE GENOMIC DNA]</scope>
    <source>
        <strain evidence="5">JWS20170419001</strain>
        <tissue evidence="5">Muscle</tissue>
    </source>
</reference>
<evidence type="ECO:0000313" key="5">
    <source>
        <dbReference type="EMBL" id="TTF11758.1"/>
    </source>
</evidence>
<sequence length="590" mass="64822">MAAMDDDFVLAETLLRNTASVDRRDGNRKTALFHAISRGNEKTAAVLLHAGSQVDAVIFEAAFKLNRKSVLSLLLRNIKTAMSRGEVKSILFKAVQRNLDGIVAALIESGADVNVCNDLGYTPLLLAVELGNLEVFKVLVSNKAQLEKRLPNQMSALHLAIQSGSMPITEILLDMGMDPNIVGPKEQMPLHLSALHNQPALMTLLLHKGAQIHAVTQEGFTALHLASQGGHQEAVTQLLERKADVYVQDRQARIALHWAAAGVAAKDMDGCTALHYAAKNGHIRVAAALLTAGRNKNINERNVWRRTPLHLAAEHGQEDAVSLLLERGAKINAIDNNKDKPLHWACRTGHLGTVQKLVNWTHGEKATLNSVAAVKKWIPSIKNEIEYYLQQSQLSHYPERKITEFQQQIEQLEKEYKAYINKLHYLDPSCKHRPWSPRAYTKRRSDSKSHQCAAKRLCAADAVPQSSYQESFPTVTANKKDICISLQTGPTHTTDTPDQDLPLSFNHARLAIAVAGTRGASSGQQNKTNTLAHVLHKSLPNLHNSALTQVSALEKTEGSEPSPCTQKNKGRTEHALGLVGCYSSSSEEET</sequence>
<feature type="repeat" description="ANK" evidence="3">
    <location>
        <begin position="304"/>
        <end position="336"/>
    </location>
</feature>
<dbReference type="PROSITE" id="PS50088">
    <property type="entry name" value="ANK_REPEAT"/>
    <property type="match status" value="6"/>
</dbReference>
<dbReference type="SMART" id="SM00248">
    <property type="entry name" value="ANK"/>
    <property type="match status" value="9"/>
</dbReference>
<dbReference type="Gene3D" id="1.25.40.20">
    <property type="entry name" value="Ankyrin repeat-containing domain"/>
    <property type="match status" value="4"/>
</dbReference>
<evidence type="ECO:0000256" key="2">
    <source>
        <dbReference type="ARBA" id="ARBA00023043"/>
    </source>
</evidence>
<evidence type="ECO:0000256" key="1">
    <source>
        <dbReference type="ARBA" id="ARBA00022737"/>
    </source>
</evidence>
<accession>A0A556VAI9</accession>
<feature type="repeat" description="ANK" evidence="3">
    <location>
        <begin position="152"/>
        <end position="184"/>
    </location>
</feature>
<feature type="repeat" description="ANK" evidence="3">
    <location>
        <begin position="185"/>
        <end position="217"/>
    </location>
</feature>
<name>A0A556VAI9_BAGYA</name>
<evidence type="ECO:0000313" key="6">
    <source>
        <dbReference type="Proteomes" id="UP000319801"/>
    </source>
</evidence>
<protein>
    <submittedName>
        <fullName evidence="5">Ankyrin-2</fullName>
    </submittedName>
</protein>
<feature type="region of interest" description="Disordered" evidence="4">
    <location>
        <begin position="552"/>
        <end position="590"/>
    </location>
</feature>
<dbReference type="InterPro" id="IPR002110">
    <property type="entry name" value="Ankyrin_rpt"/>
</dbReference>
<dbReference type="InterPro" id="IPR036770">
    <property type="entry name" value="Ankyrin_rpt-contain_sf"/>
</dbReference>
<organism evidence="5 6">
    <name type="scientific">Bagarius yarrelli</name>
    <name type="common">Goonch</name>
    <name type="synonym">Bagrus yarrelli</name>
    <dbReference type="NCBI Taxonomy" id="175774"/>
    <lineage>
        <taxon>Eukaryota</taxon>
        <taxon>Metazoa</taxon>
        <taxon>Chordata</taxon>
        <taxon>Craniata</taxon>
        <taxon>Vertebrata</taxon>
        <taxon>Euteleostomi</taxon>
        <taxon>Actinopterygii</taxon>
        <taxon>Neopterygii</taxon>
        <taxon>Teleostei</taxon>
        <taxon>Ostariophysi</taxon>
        <taxon>Siluriformes</taxon>
        <taxon>Sisoridae</taxon>
        <taxon>Sisorinae</taxon>
        <taxon>Bagarius</taxon>
    </lineage>
</organism>
<dbReference type="Pfam" id="PF12796">
    <property type="entry name" value="Ank_2"/>
    <property type="match status" value="2"/>
</dbReference>
<dbReference type="Pfam" id="PF00023">
    <property type="entry name" value="Ank"/>
    <property type="match status" value="2"/>
</dbReference>
<evidence type="ECO:0000256" key="4">
    <source>
        <dbReference type="SAM" id="MobiDB-lite"/>
    </source>
</evidence>
<dbReference type="OrthoDB" id="20872at2759"/>
<dbReference type="Proteomes" id="UP000319801">
    <property type="component" value="Unassembled WGS sequence"/>
</dbReference>
<dbReference type="EMBL" id="VCAZ01000193">
    <property type="protein sequence ID" value="TTF11758.1"/>
    <property type="molecule type" value="Genomic_DNA"/>
</dbReference>
<dbReference type="AlphaFoldDB" id="A0A556VAI9"/>
<comment type="caution">
    <text evidence="5">The sequence shown here is derived from an EMBL/GenBank/DDBJ whole genome shotgun (WGS) entry which is preliminary data.</text>
</comment>
<keyword evidence="6" id="KW-1185">Reference proteome</keyword>
<dbReference type="PANTHER" id="PTHR24198:SF194">
    <property type="entry name" value="INVERSIN-A"/>
    <property type="match status" value="1"/>
</dbReference>
<dbReference type="PANTHER" id="PTHR24198">
    <property type="entry name" value="ANKYRIN REPEAT AND PROTEIN KINASE DOMAIN-CONTAINING PROTEIN"/>
    <property type="match status" value="1"/>
</dbReference>
<evidence type="ECO:0000256" key="3">
    <source>
        <dbReference type="PROSITE-ProRule" id="PRU00023"/>
    </source>
</evidence>
<dbReference type="PRINTS" id="PR01415">
    <property type="entry name" value="ANKYRIN"/>
</dbReference>
<dbReference type="SUPFAM" id="SSF48403">
    <property type="entry name" value="Ankyrin repeat"/>
    <property type="match status" value="1"/>
</dbReference>
<dbReference type="PROSITE" id="PS50297">
    <property type="entry name" value="ANK_REP_REGION"/>
    <property type="match status" value="5"/>
</dbReference>